<keyword evidence="6" id="KW-1185">Reference proteome</keyword>
<dbReference type="PANTHER" id="PTHR24124:SF14">
    <property type="entry name" value="CHROMOSOME UNDETERMINED SCAFFOLD_25, WHOLE GENOME SHOTGUN SEQUENCE"/>
    <property type="match status" value="1"/>
</dbReference>
<feature type="domain" description="Nephrocystin 3-like N-terminal" evidence="4">
    <location>
        <begin position="19"/>
        <end position="105"/>
    </location>
</feature>
<feature type="repeat" description="ANK" evidence="3">
    <location>
        <begin position="318"/>
        <end position="342"/>
    </location>
</feature>
<reference evidence="5" key="1">
    <citation type="journal article" date="2023" name="Mol. Phylogenet. Evol.">
        <title>Genome-scale phylogeny and comparative genomics of the fungal order Sordariales.</title>
        <authorList>
            <person name="Hensen N."/>
            <person name="Bonometti L."/>
            <person name="Westerberg I."/>
            <person name="Brannstrom I.O."/>
            <person name="Guillou S."/>
            <person name="Cros-Aarteil S."/>
            <person name="Calhoun S."/>
            <person name="Haridas S."/>
            <person name="Kuo A."/>
            <person name="Mondo S."/>
            <person name="Pangilinan J."/>
            <person name="Riley R."/>
            <person name="LaButti K."/>
            <person name="Andreopoulos B."/>
            <person name="Lipzen A."/>
            <person name="Chen C."/>
            <person name="Yan M."/>
            <person name="Daum C."/>
            <person name="Ng V."/>
            <person name="Clum A."/>
            <person name="Steindorff A."/>
            <person name="Ohm R.A."/>
            <person name="Martin F."/>
            <person name="Silar P."/>
            <person name="Natvig D.O."/>
            <person name="Lalanne C."/>
            <person name="Gautier V."/>
            <person name="Ament-Velasquez S.L."/>
            <person name="Kruys A."/>
            <person name="Hutchinson M.I."/>
            <person name="Powell A.J."/>
            <person name="Barry K."/>
            <person name="Miller A.N."/>
            <person name="Grigoriev I.V."/>
            <person name="Debuchy R."/>
            <person name="Gladieux P."/>
            <person name="Hiltunen Thoren M."/>
            <person name="Johannesson H."/>
        </authorList>
    </citation>
    <scope>NUCLEOTIDE SEQUENCE</scope>
    <source>
        <strain evidence="5">CBS 359.72</strain>
    </source>
</reference>
<proteinExistence type="predicted"/>
<dbReference type="PROSITE" id="PS50297">
    <property type="entry name" value="ANK_REP_REGION"/>
    <property type="match status" value="2"/>
</dbReference>
<dbReference type="Gene3D" id="1.25.40.20">
    <property type="entry name" value="Ankyrin repeat-containing domain"/>
    <property type="match status" value="2"/>
</dbReference>
<organism evidence="5 6">
    <name type="scientific">Corynascus novoguineensis</name>
    <dbReference type="NCBI Taxonomy" id="1126955"/>
    <lineage>
        <taxon>Eukaryota</taxon>
        <taxon>Fungi</taxon>
        <taxon>Dikarya</taxon>
        <taxon>Ascomycota</taxon>
        <taxon>Pezizomycotina</taxon>
        <taxon>Sordariomycetes</taxon>
        <taxon>Sordariomycetidae</taxon>
        <taxon>Sordariales</taxon>
        <taxon>Chaetomiaceae</taxon>
        <taxon>Corynascus</taxon>
    </lineage>
</organism>
<dbReference type="GO" id="GO:0010468">
    <property type="term" value="P:regulation of gene expression"/>
    <property type="evidence" value="ECO:0007669"/>
    <property type="project" value="TreeGrafter"/>
</dbReference>
<evidence type="ECO:0000313" key="5">
    <source>
        <dbReference type="EMBL" id="KAK4244156.1"/>
    </source>
</evidence>
<keyword evidence="2 3" id="KW-0040">ANK repeat</keyword>
<evidence type="ECO:0000256" key="3">
    <source>
        <dbReference type="PROSITE-ProRule" id="PRU00023"/>
    </source>
</evidence>
<comment type="caution">
    <text evidence="5">The sequence shown here is derived from an EMBL/GenBank/DDBJ whole genome shotgun (WGS) entry which is preliminary data.</text>
</comment>
<dbReference type="Pfam" id="PF24883">
    <property type="entry name" value="NPHP3_N"/>
    <property type="match status" value="1"/>
</dbReference>
<dbReference type="InterPro" id="IPR036770">
    <property type="entry name" value="Ankyrin_rpt-contain_sf"/>
</dbReference>
<evidence type="ECO:0000256" key="2">
    <source>
        <dbReference type="ARBA" id="ARBA00023043"/>
    </source>
</evidence>
<dbReference type="Pfam" id="PF12796">
    <property type="entry name" value="Ank_2"/>
    <property type="match status" value="1"/>
</dbReference>
<dbReference type="Proteomes" id="UP001303647">
    <property type="component" value="Unassembled WGS sequence"/>
</dbReference>
<dbReference type="GO" id="GO:0005634">
    <property type="term" value="C:nucleus"/>
    <property type="evidence" value="ECO:0007669"/>
    <property type="project" value="TreeGrafter"/>
</dbReference>
<dbReference type="InterPro" id="IPR056884">
    <property type="entry name" value="NPHP3-like_N"/>
</dbReference>
<accession>A0AAN7HBX8</accession>
<dbReference type="SUPFAM" id="SSF48403">
    <property type="entry name" value="Ankyrin repeat"/>
    <property type="match status" value="1"/>
</dbReference>
<evidence type="ECO:0000256" key="1">
    <source>
        <dbReference type="ARBA" id="ARBA00022737"/>
    </source>
</evidence>
<dbReference type="PROSITE" id="PS50088">
    <property type="entry name" value="ANK_REPEAT"/>
    <property type="match status" value="2"/>
</dbReference>
<dbReference type="AlphaFoldDB" id="A0AAN7HBX8"/>
<name>A0AAN7HBX8_9PEZI</name>
<reference evidence="5" key="2">
    <citation type="submission" date="2023-05" db="EMBL/GenBank/DDBJ databases">
        <authorList>
            <consortium name="Lawrence Berkeley National Laboratory"/>
            <person name="Steindorff A."/>
            <person name="Hensen N."/>
            <person name="Bonometti L."/>
            <person name="Westerberg I."/>
            <person name="Brannstrom I.O."/>
            <person name="Guillou S."/>
            <person name="Cros-Aarteil S."/>
            <person name="Calhoun S."/>
            <person name="Haridas S."/>
            <person name="Kuo A."/>
            <person name="Mondo S."/>
            <person name="Pangilinan J."/>
            <person name="Riley R."/>
            <person name="Labutti K."/>
            <person name="Andreopoulos B."/>
            <person name="Lipzen A."/>
            <person name="Chen C."/>
            <person name="Yanf M."/>
            <person name="Daum C."/>
            <person name="Ng V."/>
            <person name="Clum A."/>
            <person name="Ohm R."/>
            <person name="Martin F."/>
            <person name="Silar P."/>
            <person name="Natvig D."/>
            <person name="Lalanne C."/>
            <person name="Gautier V."/>
            <person name="Ament-Velasquez S.L."/>
            <person name="Kruys A."/>
            <person name="Hutchinson M.I."/>
            <person name="Powell A.J."/>
            <person name="Barry K."/>
            <person name="Miller A.N."/>
            <person name="Grigoriev I.V."/>
            <person name="Debuchy R."/>
            <person name="Gladieux P."/>
            <person name="Thoren M.H."/>
            <person name="Johannesson H."/>
        </authorList>
    </citation>
    <scope>NUCLEOTIDE SEQUENCE</scope>
    <source>
        <strain evidence="5">CBS 359.72</strain>
    </source>
</reference>
<dbReference type="PANTHER" id="PTHR24124">
    <property type="entry name" value="ANKYRIN REPEAT FAMILY A"/>
    <property type="match status" value="1"/>
</dbReference>
<evidence type="ECO:0000313" key="6">
    <source>
        <dbReference type="Proteomes" id="UP001303647"/>
    </source>
</evidence>
<evidence type="ECO:0000259" key="4">
    <source>
        <dbReference type="Pfam" id="PF24883"/>
    </source>
</evidence>
<sequence length="427" mass="48388">MVRFASTEENGFRRLLGELGKPGSGKLTLSKFALKNRESVDGAFTLFFFFHGRGDEPQRMPLGLFRSLLHQVPSQAPGALQDLVEMFEKKTKENGESGKHWKWHEKELLPLLKLSLLKALLKSLSRQSTGLGRFRICFSCRHYPILDLDGNMFEICTEDENQKYISTFVDSQLTAFCTRTSSNIPALIMRTVHSIPPDLDELYQQIIRGTDPASFKLVQLICFATRPLSIFELRWAMLFRQIAHISNPQACQRAEDNSHDNAQMKRRIQSLSRGLAEDFFVEKGLSALDGCGPTETAVRAHFRFSKICIRYLAMKEISQRTPLMYAVRNGHEAVVRLLLNTGKVDPDSKDHHSQTPLIYADSNGHETVDGNVVIVRLLLETDKVDIDARDIHCWTPLMYAAWNGHEVVVRLLLETGKVDVDAKNDDG</sequence>
<gene>
    <name evidence="5" type="ORF">C7999DRAFT_44141</name>
</gene>
<protein>
    <recommendedName>
        <fullName evidence="4">Nephrocystin 3-like N-terminal domain-containing protein</fullName>
    </recommendedName>
</protein>
<feature type="repeat" description="ANK" evidence="3">
    <location>
        <begin position="392"/>
        <end position="416"/>
    </location>
</feature>
<dbReference type="EMBL" id="MU857754">
    <property type="protein sequence ID" value="KAK4244156.1"/>
    <property type="molecule type" value="Genomic_DNA"/>
</dbReference>
<dbReference type="InterPro" id="IPR002110">
    <property type="entry name" value="Ankyrin_rpt"/>
</dbReference>
<dbReference type="SMART" id="SM00248">
    <property type="entry name" value="ANK"/>
    <property type="match status" value="3"/>
</dbReference>
<keyword evidence="1" id="KW-0677">Repeat</keyword>